<organism evidence="7 8">
    <name type="scientific">Bradyrhizobium ivorense</name>
    <dbReference type="NCBI Taxonomy" id="2511166"/>
    <lineage>
        <taxon>Bacteria</taxon>
        <taxon>Pseudomonadati</taxon>
        <taxon>Pseudomonadota</taxon>
        <taxon>Alphaproteobacteria</taxon>
        <taxon>Hyphomicrobiales</taxon>
        <taxon>Nitrobacteraceae</taxon>
        <taxon>Bradyrhizobium</taxon>
    </lineage>
</organism>
<evidence type="ECO:0000313" key="8">
    <source>
        <dbReference type="Proteomes" id="UP000328092"/>
    </source>
</evidence>
<evidence type="ECO:0000313" key="7">
    <source>
        <dbReference type="EMBL" id="VIO77135.1"/>
    </source>
</evidence>
<dbReference type="InterPro" id="IPR051398">
    <property type="entry name" value="Polysacch_Deacetylase"/>
</dbReference>
<dbReference type="PANTHER" id="PTHR34216:SF11">
    <property type="entry name" value="CHITOOLIGOSACCHARIDE DEACETYLASE"/>
    <property type="match status" value="1"/>
</dbReference>
<name>A0A508TRD5_9BRAD</name>
<feature type="domain" description="NodB homology" evidence="6">
    <location>
        <begin position="32"/>
        <end position="250"/>
    </location>
</feature>
<comment type="similarity">
    <text evidence="2">Belongs to the polysaccharide deacetylase family.</text>
</comment>
<dbReference type="GO" id="GO:0016810">
    <property type="term" value="F:hydrolase activity, acting on carbon-nitrogen (but not peptide) bonds"/>
    <property type="evidence" value="ECO:0007669"/>
    <property type="project" value="InterPro"/>
</dbReference>
<protein>
    <recommendedName>
        <fullName evidence="3">Chitooligosaccharide deacetylase</fullName>
    </recommendedName>
    <alternativeName>
        <fullName evidence="5">Nodulation protein B</fullName>
    </alternativeName>
</protein>
<dbReference type="SUPFAM" id="SSF88713">
    <property type="entry name" value="Glycoside hydrolase/deacetylase"/>
    <property type="match status" value="1"/>
</dbReference>
<sequence>MNALWSEARVKVSHRLAMHVQVERFRLHNATPMVTFSFDDLPKSAATLGADILESYGARGTFYVSGGLVGIDAPDWATGSADDVVSLYRRGHEIGCHTFSHRRACDLDETSLAGEIARNRTYFHSLDPTMTVDSFAYPFGYGSYARKYQLKSEFRTCRSIVPGVNSGEVDLQFLRAMPLIDRQTSHERIEQAFDEAASTNGWLIFYSHDVDEAPSLYGCSPDLMTYALEAAARRNIPALTMAEAFRCARA</sequence>
<dbReference type="EMBL" id="CAADFC020000028">
    <property type="protein sequence ID" value="VIO77135.1"/>
    <property type="molecule type" value="Genomic_DNA"/>
</dbReference>
<dbReference type="CDD" id="cd10967">
    <property type="entry name" value="CE4_GLA_like_6s"/>
    <property type="match status" value="1"/>
</dbReference>
<proteinExistence type="inferred from homology"/>
<gene>
    <name evidence="7" type="ORF">CI1B_69580</name>
</gene>
<evidence type="ECO:0000256" key="1">
    <source>
        <dbReference type="ARBA" id="ARBA00003236"/>
    </source>
</evidence>
<dbReference type="AlphaFoldDB" id="A0A508TRD5"/>
<evidence type="ECO:0000256" key="5">
    <source>
        <dbReference type="ARBA" id="ARBA00032976"/>
    </source>
</evidence>
<comment type="function">
    <text evidence="1">Is involved in generating a small heat-stable compound (Nod), an acylated oligomer of N-acetylglucosamine, that stimulates mitosis in various plant protoplasts.</text>
</comment>
<keyword evidence="4" id="KW-0732">Signal</keyword>
<dbReference type="Gene3D" id="3.20.20.370">
    <property type="entry name" value="Glycoside hydrolase/deacetylase"/>
    <property type="match status" value="1"/>
</dbReference>
<dbReference type="InterPro" id="IPR011330">
    <property type="entry name" value="Glyco_hydro/deAcase_b/a-brl"/>
</dbReference>
<dbReference type="Pfam" id="PF01522">
    <property type="entry name" value="Polysacc_deac_1"/>
    <property type="match status" value="1"/>
</dbReference>
<keyword evidence="8" id="KW-1185">Reference proteome</keyword>
<evidence type="ECO:0000256" key="4">
    <source>
        <dbReference type="ARBA" id="ARBA00022729"/>
    </source>
</evidence>
<evidence type="ECO:0000259" key="6">
    <source>
        <dbReference type="PROSITE" id="PS51677"/>
    </source>
</evidence>
<dbReference type="PANTHER" id="PTHR34216">
    <property type="match status" value="1"/>
</dbReference>
<evidence type="ECO:0000256" key="2">
    <source>
        <dbReference type="ARBA" id="ARBA00010973"/>
    </source>
</evidence>
<evidence type="ECO:0000256" key="3">
    <source>
        <dbReference type="ARBA" id="ARBA00020071"/>
    </source>
</evidence>
<accession>A0A508TRD5</accession>
<dbReference type="Proteomes" id="UP000328092">
    <property type="component" value="Unassembled WGS sequence"/>
</dbReference>
<dbReference type="GO" id="GO:0005975">
    <property type="term" value="P:carbohydrate metabolic process"/>
    <property type="evidence" value="ECO:0007669"/>
    <property type="project" value="InterPro"/>
</dbReference>
<dbReference type="InterPro" id="IPR002509">
    <property type="entry name" value="NODB_dom"/>
</dbReference>
<dbReference type="RefSeq" id="WP_139863503.1">
    <property type="nucleotide sequence ID" value="NZ_CAADFC020000028.1"/>
</dbReference>
<dbReference type="OrthoDB" id="2795102at2"/>
<comment type="caution">
    <text evidence="7">The sequence shown here is derived from an EMBL/GenBank/DDBJ whole genome shotgun (WGS) entry which is preliminary data.</text>
</comment>
<reference evidence="7" key="1">
    <citation type="submission" date="2019-02" db="EMBL/GenBank/DDBJ databases">
        <authorList>
            <person name="Pothier F.J."/>
        </authorList>
    </citation>
    <scope>NUCLEOTIDE SEQUENCE</scope>
    <source>
        <strain evidence="7">CI-1B</strain>
    </source>
</reference>
<dbReference type="PROSITE" id="PS51677">
    <property type="entry name" value="NODB"/>
    <property type="match status" value="1"/>
</dbReference>